<organism evidence="1 2">
    <name type="scientific">Hyaloscypha hepaticicola</name>
    <dbReference type="NCBI Taxonomy" id="2082293"/>
    <lineage>
        <taxon>Eukaryota</taxon>
        <taxon>Fungi</taxon>
        <taxon>Dikarya</taxon>
        <taxon>Ascomycota</taxon>
        <taxon>Pezizomycotina</taxon>
        <taxon>Leotiomycetes</taxon>
        <taxon>Helotiales</taxon>
        <taxon>Hyaloscyphaceae</taxon>
        <taxon>Hyaloscypha</taxon>
    </lineage>
</organism>
<gene>
    <name evidence="1" type="ORF">NA56DRAFT_320455</name>
</gene>
<sequence>MSIVVYYCWDATTYAACLVVILSRLSPFVTCRSTAPREPHTCEKANHSKRNPDKMVACTMHSSLVLTLSMKKRFLQSQENGMKLHWWGLR</sequence>
<evidence type="ECO:0000313" key="2">
    <source>
        <dbReference type="Proteomes" id="UP000235672"/>
    </source>
</evidence>
<dbReference type="EMBL" id="KZ613508">
    <property type="protein sequence ID" value="PMD16072.1"/>
    <property type="molecule type" value="Genomic_DNA"/>
</dbReference>
<protein>
    <submittedName>
        <fullName evidence="1">Uncharacterized protein</fullName>
    </submittedName>
</protein>
<accession>A0A2J6PPW9</accession>
<dbReference type="Proteomes" id="UP000235672">
    <property type="component" value="Unassembled WGS sequence"/>
</dbReference>
<keyword evidence="2" id="KW-1185">Reference proteome</keyword>
<reference evidence="1 2" key="1">
    <citation type="submission" date="2016-05" db="EMBL/GenBank/DDBJ databases">
        <title>A degradative enzymes factory behind the ericoid mycorrhizal symbiosis.</title>
        <authorList>
            <consortium name="DOE Joint Genome Institute"/>
            <person name="Martino E."/>
            <person name="Morin E."/>
            <person name="Grelet G."/>
            <person name="Kuo A."/>
            <person name="Kohler A."/>
            <person name="Daghino S."/>
            <person name="Barry K."/>
            <person name="Choi C."/>
            <person name="Cichocki N."/>
            <person name="Clum A."/>
            <person name="Copeland A."/>
            <person name="Hainaut M."/>
            <person name="Haridas S."/>
            <person name="Labutti K."/>
            <person name="Lindquist E."/>
            <person name="Lipzen A."/>
            <person name="Khouja H.-R."/>
            <person name="Murat C."/>
            <person name="Ohm R."/>
            <person name="Olson A."/>
            <person name="Spatafora J."/>
            <person name="Veneault-Fourrey C."/>
            <person name="Henrissat B."/>
            <person name="Grigoriev I."/>
            <person name="Martin F."/>
            <person name="Perotto S."/>
        </authorList>
    </citation>
    <scope>NUCLEOTIDE SEQUENCE [LARGE SCALE GENOMIC DNA]</scope>
    <source>
        <strain evidence="1 2">UAMH 7357</strain>
    </source>
</reference>
<evidence type="ECO:0000313" key="1">
    <source>
        <dbReference type="EMBL" id="PMD16072.1"/>
    </source>
</evidence>
<proteinExistence type="predicted"/>
<name>A0A2J6PPW9_9HELO</name>
<dbReference type="AlphaFoldDB" id="A0A2J6PPW9"/>